<accession>A0ABT7J051</accession>
<dbReference type="Gene3D" id="1.10.10.10">
    <property type="entry name" value="Winged helix-like DNA-binding domain superfamily/Winged helix DNA-binding domain"/>
    <property type="match status" value="1"/>
</dbReference>
<evidence type="ECO:0000256" key="1">
    <source>
        <dbReference type="ARBA" id="ARBA00006479"/>
    </source>
</evidence>
<comment type="caution">
    <text evidence="2">The sequence shown here is derived from an EMBL/GenBank/DDBJ whole genome shotgun (WGS) entry which is preliminary data.</text>
</comment>
<sequence>MGIRNGRAAAGAGHLLDMIRNKRARTRSELVRASGMARATVENRLTGLLEAGYIVYGAGSPGSASVGRPAEVFEFNHRSGTVLAADLGLDHCRVAVTDLDAGILASAGGPVDMDSGPEHVLREVDEHFTAVLERSGKAAAEVRAIALALPGLVEAATGRVNSPTMMGKWHAYYLRGFFAERFAKVPVHLENRAHVMALGEQRKQWPDTPDLLMVDAGMSIGSGLVLDGRLFRGSLGAAGDIGHLNRGGSRVCRCGSVGCLETEAAGWAIARDLRSMDREARTAADIVALTREGDPDAVGLVRQAGRAIGSVVADLVGVLNPSVVTVGGALAEARETLLAGIREAVYAGSHPLATRDLQITHSLLGGDAGLVGAATLASEQLLAPEAIDAQLSKG</sequence>
<dbReference type="RefSeq" id="WP_285433541.1">
    <property type="nucleotide sequence ID" value="NZ_JASJUS010000015.1"/>
</dbReference>
<name>A0ABT7J051_9ACTN</name>
<reference evidence="2 3" key="1">
    <citation type="submission" date="2023-05" db="EMBL/GenBank/DDBJ databases">
        <title>Streptomyces fuscus sp. nov., a brown-black pigment producing actinomyces isolated from dry sand of Sea duck farm.</title>
        <authorList>
            <person name="Xie J."/>
            <person name="Shen N."/>
        </authorList>
    </citation>
    <scope>NUCLEOTIDE SEQUENCE [LARGE SCALE GENOMIC DNA]</scope>
    <source>
        <strain evidence="2 3">GXMU-J15</strain>
    </source>
</reference>
<dbReference type="InterPro" id="IPR036390">
    <property type="entry name" value="WH_DNA-bd_sf"/>
</dbReference>
<proteinExistence type="inferred from homology"/>
<protein>
    <submittedName>
        <fullName evidence="2">ROK family protein</fullName>
    </submittedName>
</protein>
<organism evidence="2 3">
    <name type="scientific">Streptomyces fuscus</name>
    <dbReference type="NCBI Taxonomy" id="3048495"/>
    <lineage>
        <taxon>Bacteria</taxon>
        <taxon>Bacillati</taxon>
        <taxon>Actinomycetota</taxon>
        <taxon>Actinomycetes</taxon>
        <taxon>Kitasatosporales</taxon>
        <taxon>Streptomycetaceae</taxon>
        <taxon>Streptomyces</taxon>
    </lineage>
</organism>
<dbReference type="PANTHER" id="PTHR18964:SF173">
    <property type="entry name" value="GLUCOKINASE"/>
    <property type="match status" value="1"/>
</dbReference>
<dbReference type="Proteomes" id="UP001241926">
    <property type="component" value="Unassembled WGS sequence"/>
</dbReference>
<dbReference type="SUPFAM" id="SSF46785">
    <property type="entry name" value="Winged helix' DNA-binding domain"/>
    <property type="match status" value="1"/>
</dbReference>
<dbReference type="EMBL" id="JASJUS010000015">
    <property type="protein sequence ID" value="MDL2078233.1"/>
    <property type="molecule type" value="Genomic_DNA"/>
</dbReference>
<gene>
    <name evidence="2" type="ORF">QNN03_17500</name>
</gene>
<dbReference type="Gene3D" id="3.30.420.40">
    <property type="match status" value="2"/>
</dbReference>
<dbReference type="InterPro" id="IPR043129">
    <property type="entry name" value="ATPase_NBD"/>
</dbReference>
<dbReference type="InterPro" id="IPR036388">
    <property type="entry name" value="WH-like_DNA-bd_sf"/>
</dbReference>
<dbReference type="SUPFAM" id="SSF53067">
    <property type="entry name" value="Actin-like ATPase domain"/>
    <property type="match status" value="1"/>
</dbReference>
<evidence type="ECO:0000313" key="3">
    <source>
        <dbReference type="Proteomes" id="UP001241926"/>
    </source>
</evidence>
<keyword evidence="3" id="KW-1185">Reference proteome</keyword>
<evidence type="ECO:0000313" key="2">
    <source>
        <dbReference type="EMBL" id="MDL2078233.1"/>
    </source>
</evidence>
<dbReference type="InterPro" id="IPR000600">
    <property type="entry name" value="ROK"/>
</dbReference>
<dbReference type="PANTHER" id="PTHR18964">
    <property type="entry name" value="ROK (REPRESSOR, ORF, KINASE) FAMILY"/>
    <property type="match status" value="1"/>
</dbReference>
<comment type="similarity">
    <text evidence="1">Belongs to the ROK (NagC/XylR) family.</text>
</comment>
<dbReference type="Pfam" id="PF00480">
    <property type="entry name" value="ROK"/>
    <property type="match status" value="1"/>
</dbReference>